<dbReference type="InterPro" id="IPR011767">
    <property type="entry name" value="GLR_AS"/>
</dbReference>
<dbReference type="InterPro" id="IPR036249">
    <property type="entry name" value="Thioredoxin-like_sf"/>
</dbReference>
<dbReference type="EMBL" id="JBDLBR010000005">
    <property type="protein sequence ID" value="MEN7538254.1"/>
    <property type="molecule type" value="Genomic_DNA"/>
</dbReference>
<comment type="caution">
    <text evidence="2">The sequence shown here is derived from an EMBL/GenBank/DDBJ whole genome shotgun (WGS) entry which is preliminary data.</text>
</comment>
<dbReference type="Pfam" id="PF13417">
    <property type="entry name" value="GST_N_3"/>
    <property type="match status" value="1"/>
</dbReference>
<dbReference type="InterPro" id="IPR004045">
    <property type="entry name" value="Glutathione_S-Trfase_N"/>
</dbReference>
<dbReference type="PROSITE" id="PS51354">
    <property type="entry name" value="GLUTAREDOXIN_2"/>
    <property type="match status" value="1"/>
</dbReference>
<organism evidence="2 3">
    <name type="scientific">Aurantiacibacter flavus</name>
    <dbReference type="NCBI Taxonomy" id="3145232"/>
    <lineage>
        <taxon>Bacteria</taxon>
        <taxon>Pseudomonadati</taxon>
        <taxon>Pseudomonadota</taxon>
        <taxon>Alphaproteobacteria</taxon>
        <taxon>Sphingomonadales</taxon>
        <taxon>Erythrobacteraceae</taxon>
        <taxon>Aurantiacibacter</taxon>
    </lineage>
</organism>
<dbReference type="RefSeq" id="WP_346785716.1">
    <property type="nucleotide sequence ID" value="NZ_JBDLBR010000005.1"/>
</dbReference>
<name>A0ABV0CZG4_9SPHN</name>
<reference evidence="2 3" key="1">
    <citation type="submission" date="2024-05" db="EMBL/GenBank/DDBJ databases">
        <authorList>
            <person name="Park S."/>
        </authorList>
    </citation>
    <scope>NUCLEOTIDE SEQUENCE [LARGE SCALE GENOMIC DNA]</scope>
    <source>
        <strain evidence="2 3">DGU5</strain>
    </source>
</reference>
<sequence length="127" mass="14724">MAEFAPILYLKSSCPFCLKVATYLASIGEFADMEIRAFWPDDPEDEVIRKELEGKTEKVSFPTLQFAPGEYMIESDAIIERYRQKSGIDPESLPFYQYVINGPMRRMREQFAEIKRLNGIVEENVQT</sequence>
<protein>
    <submittedName>
        <fullName evidence="2">Glutathione S-transferase N-terminal domain-containing protein</fullName>
    </submittedName>
</protein>
<evidence type="ECO:0000313" key="2">
    <source>
        <dbReference type="EMBL" id="MEN7538254.1"/>
    </source>
</evidence>
<feature type="domain" description="GST N-terminal" evidence="1">
    <location>
        <begin position="8"/>
        <end position="84"/>
    </location>
</feature>
<evidence type="ECO:0000313" key="3">
    <source>
        <dbReference type="Proteomes" id="UP001484535"/>
    </source>
</evidence>
<dbReference type="Gene3D" id="3.40.30.10">
    <property type="entry name" value="Glutaredoxin"/>
    <property type="match status" value="1"/>
</dbReference>
<dbReference type="PROSITE" id="PS00195">
    <property type="entry name" value="GLUTAREDOXIN_1"/>
    <property type="match status" value="1"/>
</dbReference>
<gene>
    <name evidence="2" type="ORF">ABDJ38_13815</name>
</gene>
<dbReference type="Proteomes" id="UP001484535">
    <property type="component" value="Unassembled WGS sequence"/>
</dbReference>
<proteinExistence type="predicted"/>
<dbReference type="SUPFAM" id="SSF52833">
    <property type="entry name" value="Thioredoxin-like"/>
    <property type="match status" value="1"/>
</dbReference>
<keyword evidence="3" id="KW-1185">Reference proteome</keyword>
<evidence type="ECO:0000259" key="1">
    <source>
        <dbReference type="Pfam" id="PF13417"/>
    </source>
</evidence>
<accession>A0ABV0CZG4</accession>